<reference evidence="1" key="1">
    <citation type="submission" date="2023-04" db="EMBL/GenBank/DDBJ databases">
        <title>A chromosome-level genome assembly of the parasitoid wasp Eretmocerus hayati.</title>
        <authorList>
            <person name="Zhong Y."/>
            <person name="Liu S."/>
            <person name="Liu Y."/>
        </authorList>
    </citation>
    <scope>NUCLEOTIDE SEQUENCE</scope>
    <source>
        <strain evidence="1">ZJU_SS_LIU_2023</strain>
    </source>
</reference>
<accession>A0ACC2PLY9</accession>
<evidence type="ECO:0000313" key="1">
    <source>
        <dbReference type="EMBL" id="KAJ8683599.1"/>
    </source>
</evidence>
<organism evidence="1 2">
    <name type="scientific">Eretmocerus hayati</name>
    <dbReference type="NCBI Taxonomy" id="131215"/>
    <lineage>
        <taxon>Eukaryota</taxon>
        <taxon>Metazoa</taxon>
        <taxon>Ecdysozoa</taxon>
        <taxon>Arthropoda</taxon>
        <taxon>Hexapoda</taxon>
        <taxon>Insecta</taxon>
        <taxon>Pterygota</taxon>
        <taxon>Neoptera</taxon>
        <taxon>Endopterygota</taxon>
        <taxon>Hymenoptera</taxon>
        <taxon>Apocrita</taxon>
        <taxon>Proctotrupomorpha</taxon>
        <taxon>Chalcidoidea</taxon>
        <taxon>Aphelinidae</taxon>
        <taxon>Aphelininae</taxon>
        <taxon>Eretmocerus</taxon>
    </lineage>
</organism>
<protein>
    <submittedName>
        <fullName evidence="1">Uncharacterized protein</fullName>
    </submittedName>
</protein>
<proteinExistence type="predicted"/>
<evidence type="ECO:0000313" key="2">
    <source>
        <dbReference type="Proteomes" id="UP001239111"/>
    </source>
</evidence>
<dbReference type="EMBL" id="CM056741">
    <property type="protein sequence ID" value="KAJ8683599.1"/>
    <property type="molecule type" value="Genomic_DNA"/>
</dbReference>
<dbReference type="Proteomes" id="UP001239111">
    <property type="component" value="Chromosome 1"/>
</dbReference>
<sequence length="167" mass="17810">MCSTEMTETAYSMSPSAASTTASAGCLGSSPPRQMSSSSPLSEEEDDGEISVGCPSPLPLVVSSHSVDERDEYSRLPSRKFRTQQQHSEPDDEADTGQHHSSLQQSAQAQHQNLKRKSSQSQGASGGGHNGKRTPGQGSPLDALFQMTSKTFDAGEHSQGRIEVLLF</sequence>
<name>A0ACC2PLY9_9HYME</name>
<gene>
    <name evidence="1" type="ORF">QAD02_019391</name>
</gene>
<keyword evidence="2" id="KW-1185">Reference proteome</keyword>
<comment type="caution">
    <text evidence="1">The sequence shown here is derived from an EMBL/GenBank/DDBJ whole genome shotgun (WGS) entry which is preliminary data.</text>
</comment>